<gene>
    <name evidence="2" type="primary">trbC</name>
    <name evidence="3" type="synonym">virB2</name>
</gene>
<proteinExistence type="predicted"/>
<keyword evidence="1" id="KW-0812">Transmembrane</keyword>
<reference evidence="3" key="3">
    <citation type="journal article" date="2015" name="Antimicrob. Agents Chemother.">
        <title>A Novel New Delhi Metallo-?-Lactamase Variant, NDM-14, Isolated in a Chinese Hospital Possesses Increased Enzymatic Activity against Carbapenems.</title>
        <authorList>
            <person name="Zou D."/>
            <person name="Huang Y."/>
            <person name="Zhao X."/>
            <person name="Liu W."/>
            <person name="Dong D."/>
            <person name="Li H."/>
            <person name="Wang X."/>
            <person name="Huang S."/>
            <person name="Wei X."/>
            <person name="Yan X."/>
            <person name="Yang Z."/>
            <person name="Tong Y."/>
            <person name="Huang L."/>
            <person name="Yuan J."/>
        </authorList>
    </citation>
    <scope>NUCLEOTIDE SEQUENCE</scope>
    <source>
        <strain evidence="3">JN49-1</strain>
        <plasmid evidence="3">pNDM-JN01</plasmid>
    </source>
</reference>
<dbReference type="RefSeq" id="WP_017480461.1">
    <property type="nucleotide sequence ID" value="NC_019268.1"/>
</dbReference>
<protein>
    <submittedName>
        <fullName evidence="2">Conjugal transfer protein TrbC</fullName>
    </submittedName>
    <submittedName>
        <fullName evidence="3">VirB2</fullName>
    </submittedName>
</protein>
<feature type="transmembrane region" description="Helical" evidence="1">
    <location>
        <begin position="76"/>
        <end position="96"/>
    </location>
</feature>
<dbReference type="EMBL" id="KM210086">
    <property type="protein sequence ID" value="AJP18066.1"/>
    <property type="molecule type" value="Genomic_DNA"/>
</dbReference>
<dbReference type="InterPro" id="IPR007039">
    <property type="entry name" value="TrbC/VirB2"/>
</dbReference>
<feature type="transmembrane region" description="Helical" evidence="1">
    <location>
        <begin position="44"/>
        <end position="64"/>
    </location>
</feature>
<accession>A0A068F3L3</accession>
<reference evidence="3" key="2">
    <citation type="submission" date="2014-07" db="EMBL/GenBank/DDBJ databases">
        <authorList>
            <person name="Zhou D."/>
            <person name="Huang Y."/>
            <person name="Yuan J."/>
            <person name="Meng X."/>
            <person name="Tong Y."/>
        </authorList>
    </citation>
    <scope>NUCLEOTIDE SEQUENCE</scope>
    <source>
        <strain evidence="3">JN49-1</strain>
        <plasmid evidence="3">pNDM-JN01</plasmid>
    </source>
</reference>
<organism evidence="2">
    <name type="scientific">Acinetobacter lwoffii</name>
    <dbReference type="NCBI Taxonomy" id="28090"/>
    <lineage>
        <taxon>Bacteria</taxon>
        <taxon>Pseudomonadati</taxon>
        <taxon>Pseudomonadota</taxon>
        <taxon>Gammaproteobacteria</taxon>
        <taxon>Moraxellales</taxon>
        <taxon>Moraxellaceae</taxon>
        <taxon>Acinetobacter</taxon>
    </lineage>
</organism>
<keyword evidence="1" id="KW-0472">Membrane</keyword>
<dbReference type="EMBL" id="KJ547696">
    <property type="protein sequence ID" value="AID58550.1"/>
    <property type="molecule type" value="Genomic_DNA"/>
</dbReference>
<dbReference type="AlphaFoldDB" id="A0A068F3L3"/>
<geneLocation type="plasmid" evidence="3">
    <name>pNDM-JN01</name>
</geneLocation>
<dbReference type="GeneID" id="69464960"/>
<evidence type="ECO:0000313" key="3">
    <source>
        <dbReference type="EMBL" id="AJP18066.1"/>
    </source>
</evidence>
<keyword evidence="2" id="KW-0614">Plasmid</keyword>
<dbReference type="Pfam" id="PF04956">
    <property type="entry name" value="TrbC"/>
    <property type="match status" value="1"/>
</dbReference>
<geneLocation type="plasmid" evidence="2">
    <name>pNDM-Iz4b</name>
</geneLocation>
<evidence type="ECO:0000256" key="1">
    <source>
        <dbReference type="SAM" id="Phobius"/>
    </source>
</evidence>
<reference evidence="2" key="1">
    <citation type="submission" date="2014-03" db="EMBL/GenBank/DDBJ databases">
        <title>NDM-1-Producing Acinetobacter lwoffii of Companion Animal Origin in China.</title>
        <authorList>
            <person name="Sun Y."/>
            <person name="Ji X."/>
            <person name="Guo X."/>
            <person name="Liu J."/>
            <person name="Zhu L."/>
            <person name="Zhou W."/>
            <person name="Zhao X."/>
            <person name="Tong P."/>
            <person name="Xia L."/>
            <person name="Qian J."/>
            <person name="Liu Q."/>
            <person name="Xu L."/>
            <person name="Feng S."/>
        </authorList>
    </citation>
    <scope>NUCLEOTIDE SEQUENCE</scope>
    <source>
        <strain evidence="2">Iz4b</strain>
        <plasmid evidence="2">pNDM-Iz4b</plasmid>
    </source>
</reference>
<sequence>MNLLNKLNPKQYAIVLFAVFYAQLANAAFGQKFAQKLNQFNDELVIIAAVAFVTGVICLAITMLGGGSEKVKRWGIGLIVAGILVFVAPDLGNFFFN</sequence>
<name>A0A068F3L3_ACILW</name>
<feature type="transmembrane region" description="Helical" evidence="1">
    <location>
        <begin position="12"/>
        <end position="29"/>
    </location>
</feature>
<evidence type="ECO:0000313" key="2">
    <source>
        <dbReference type="EMBL" id="AID58550.1"/>
    </source>
</evidence>
<keyword evidence="1" id="KW-1133">Transmembrane helix</keyword>